<dbReference type="GO" id="GO:0051301">
    <property type="term" value="P:cell division"/>
    <property type="evidence" value="ECO:0007669"/>
    <property type="project" value="UniProtKB-KW"/>
</dbReference>
<evidence type="ECO:0000256" key="12">
    <source>
        <dbReference type="RuleBase" id="RU003651"/>
    </source>
</evidence>
<keyword evidence="14" id="KW-1133">Transmembrane helix</keyword>
<proteinExistence type="inferred from homology"/>
<evidence type="ECO:0000256" key="2">
    <source>
        <dbReference type="ARBA" id="ARBA00004370"/>
    </source>
</evidence>
<evidence type="ECO:0000256" key="3">
    <source>
        <dbReference type="ARBA" id="ARBA00010044"/>
    </source>
</evidence>
<evidence type="ECO:0000256" key="4">
    <source>
        <dbReference type="ARBA" id="ARBA00022670"/>
    </source>
</evidence>
<organism evidence="16 17">
    <name type="scientific">Brasilonema octagenarum UFV-OR1</name>
    <dbReference type="NCBI Taxonomy" id="417115"/>
    <lineage>
        <taxon>Bacteria</taxon>
        <taxon>Bacillati</taxon>
        <taxon>Cyanobacteriota</taxon>
        <taxon>Cyanophyceae</taxon>
        <taxon>Nostocales</taxon>
        <taxon>Scytonemataceae</taxon>
        <taxon>Brasilonema</taxon>
        <taxon>Octagenarum group</taxon>
    </lineage>
</organism>
<keyword evidence="4" id="KW-0645">Protease</keyword>
<dbReference type="InterPro" id="IPR041569">
    <property type="entry name" value="AAA_lid_3"/>
</dbReference>
<comment type="cofactor">
    <cofactor evidence="1">
        <name>Zn(2+)</name>
        <dbReference type="ChEBI" id="CHEBI:29105"/>
    </cofactor>
</comment>
<dbReference type="InterPro" id="IPR003960">
    <property type="entry name" value="ATPase_AAA_CS"/>
</dbReference>
<keyword evidence="5" id="KW-0479">Metal-binding</keyword>
<dbReference type="PROSITE" id="PS00674">
    <property type="entry name" value="AAA"/>
    <property type="match status" value="1"/>
</dbReference>
<sequence length="616" mass="67258">ETLTAQVFLQKLEAGELNSHNVHELKFAPDRLTYQNTSASPAGQTAATKAAAKTYTVWLLGLSDKTRADIEAALQKQGIPGWGGGPPDTDYSPYISFVLLLALTLGVFLFVLRRIGGPGAAMSFGRSRGKMYAQEDLGVTFNDVAGIDEAVEELREIVEFLRTPGKYQALGGRIPHGVLLVGPPGTGKTLLAKAVAGEAGVPFFGLSGSDFVELFVGVGASRVRDLFAQAVQRAPSIIFIDELDAIGKRRGEGGPGNHDERDQTLNALLVEMDGFASDQSVIVMAATNRPETLDPALMRPGRFDRHVIVDRPDIKGREQILKVHAARIKMDDQVNLKYLAKLTPGFVGADLASLVNEAALLAARKNKTRVTMQDFEEGIERVIAGLEKQTRIISEEEKERVAYHEIGHALVACSLPHVDPVHKVSIIPRGMGALGYTLQRPEEDRQLVTRTELENRIAVLLGGTAAEEIVYQECSTGASNDLQRATDMARRMITEFGMSPKLGRVHYSEMKRSPFLTGGMQSMGEHVHSEETVREIDLEIKRLIDTGYEIAHTVLSTRRAAMEHLTKDLLEKEVMDANQLRDILDQYKIGPQLAPGTGHIPVEPAREVPPASEPTS</sequence>
<dbReference type="InterPro" id="IPR003959">
    <property type="entry name" value="ATPase_AAA_core"/>
</dbReference>
<dbReference type="Proteomes" id="UP000762253">
    <property type="component" value="Unassembled WGS sequence"/>
</dbReference>
<dbReference type="Gene3D" id="3.40.50.300">
    <property type="entry name" value="P-loop containing nucleotide triphosphate hydrolases"/>
    <property type="match status" value="1"/>
</dbReference>
<comment type="caution">
    <text evidence="16">The sequence shown here is derived from an EMBL/GenBank/DDBJ whole genome shotgun (WGS) entry which is preliminary data.</text>
</comment>
<accession>A0ABX1MHL3</accession>
<evidence type="ECO:0000256" key="11">
    <source>
        <dbReference type="ARBA" id="ARBA00023136"/>
    </source>
</evidence>
<dbReference type="SMART" id="SM00382">
    <property type="entry name" value="AAA"/>
    <property type="match status" value="1"/>
</dbReference>
<evidence type="ECO:0000256" key="13">
    <source>
        <dbReference type="SAM" id="MobiDB-lite"/>
    </source>
</evidence>
<dbReference type="InterPro" id="IPR037219">
    <property type="entry name" value="Peptidase_M41-like"/>
</dbReference>
<evidence type="ECO:0000256" key="9">
    <source>
        <dbReference type="ARBA" id="ARBA00022840"/>
    </source>
</evidence>
<dbReference type="InterPro" id="IPR003593">
    <property type="entry name" value="AAA+_ATPase"/>
</dbReference>
<dbReference type="PANTHER" id="PTHR23076:SF97">
    <property type="entry name" value="ATP-DEPENDENT ZINC METALLOPROTEASE YME1L1"/>
    <property type="match status" value="1"/>
</dbReference>
<feature type="region of interest" description="Disordered" evidence="13">
    <location>
        <begin position="594"/>
        <end position="616"/>
    </location>
</feature>
<dbReference type="Pfam" id="PF00004">
    <property type="entry name" value="AAA"/>
    <property type="match status" value="1"/>
</dbReference>
<dbReference type="SUPFAM" id="SSF140990">
    <property type="entry name" value="FtsH protease domain-like"/>
    <property type="match status" value="1"/>
</dbReference>
<comment type="similarity">
    <text evidence="3">In the C-terminal section; belongs to the peptidase M41 family.</text>
</comment>
<evidence type="ECO:0000256" key="5">
    <source>
        <dbReference type="ARBA" id="ARBA00022723"/>
    </source>
</evidence>
<dbReference type="Pfam" id="PF17862">
    <property type="entry name" value="AAA_lid_3"/>
    <property type="match status" value="1"/>
</dbReference>
<dbReference type="InterPro" id="IPR005936">
    <property type="entry name" value="FtsH"/>
</dbReference>
<evidence type="ECO:0000256" key="1">
    <source>
        <dbReference type="ARBA" id="ARBA00001947"/>
    </source>
</evidence>
<keyword evidence="8" id="KW-0862">Zinc</keyword>
<dbReference type="InterPro" id="IPR027417">
    <property type="entry name" value="P-loop_NTPase"/>
</dbReference>
<dbReference type="CDD" id="cd19501">
    <property type="entry name" value="RecA-like_FtsH"/>
    <property type="match status" value="1"/>
</dbReference>
<dbReference type="SUPFAM" id="SSF52540">
    <property type="entry name" value="P-loop containing nucleoside triphosphate hydrolases"/>
    <property type="match status" value="1"/>
</dbReference>
<dbReference type="Pfam" id="PF01434">
    <property type="entry name" value="Peptidase_M41"/>
    <property type="match status" value="1"/>
</dbReference>
<keyword evidence="16" id="KW-0131">Cell cycle</keyword>
<feature type="non-terminal residue" evidence="16">
    <location>
        <position position="616"/>
    </location>
</feature>
<dbReference type="EMBL" id="QMEC01000257">
    <property type="protein sequence ID" value="NMF67300.1"/>
    <property type="molecule type" value="Genomic_DNA"/>
</dbReference>
<keyword evidence="14" id="KW-0812">Transmembrane</keyword>
<dbReference type="PANTHER" id="PTHR23076">
    <property type="entry name" value="METALLOPROTEASE M41 FTSH"/>
    <property type="match status" value="1"/>
</dbReference>
<keyword evidence="6 12" id="KW-0547">Nucleotide-binding</keyword>
<evidence type="ECO:0000256" key="6">
    <source>
        <dbReference type="ARBA" id="ARBA00022741"/>
    </source>
</evidence>
<protein>
    <submittedName>
        <fullName evidence="16">Cell division protein FtsH</fullName>
    </submittedName>
</protein>
<feature type="non-terminal residue" evidence="16">
    <location>
        <position position="1"/>
    </location>
</feature>
<name>A0ABX1MHL3_9CYAN</name>
<reference evidence="16 17" key="1">
    <citation type="submission" date="2018-06" db="EMBL/GenBank/DDBJ databases">
        <title>Comparative genomics of Brasilonema spp. strains.</title>
        <authorList>
            <person name="Alvarenga D.O."/>
            <person name="Fiore M.F."/>
            <person name="Varani A.M."/>
        </authorList>
    </citation>
    <scope>NUCLEOTIDE SEQUENCE [LARGE SCALE GENOMIC DNA]</scope>
    <source>
        <strain evidence="16 17">UFV-OR1</strain>
    </source>
</reference>
<keyword evidence="11 14" id="KW-0472">Membrane</keyword>
<keyword evidence="16" id="KW-0132">Cell division</keyword>
<dbReference type="HAMAP" id="MF_01458">
    <property type="entry name" value="FtsH"/>
    <property type="match status" value="1"/>
</dbReference>
<evidence type="ECO:0000256" key="14">
    <source>
        <dbReference type="SAM" id="Phobius"/>
    </source>
</evidence>
<comment type="subcellular location">
    <subcellularLocation>
        <location evidence="2">Membrane</location>
    </subcellularLocation>
</comment>
<feature type="transmembrane region" description="Helical" evidence="14">
    <location>
        <begin position="91"/>
        <end position="112"/>
    </location>
</feature>
<evidence type="ECO:0000256" key="7">
    <source>
        <dbReference type="ARBA" id="ARBA00022801"/>
    </source>
</evidence>
<comment type="similarity">
    <text evidence="12">Belongs to the AAA ATPase family.</text>
</comment>
<keyword evidence="9 12" id="KW-0067">ATP-binding</keyword>
<keyword evidence="7" id="KW-0378">Hydrolase</keyword>
<evidence type="ECO:0000313" key="17">
    <source>
        <dbReference type="Proteomes" id="UP000762253"/>
    </source>
</evidence>
<evidence type="ECO:0000256" key="10">
    <source>
        <dbReference type="ARBA" id="ARBA00023049"/>
    </source>
</evidence>
<keyword evidence="17" id="KW-1185">Reference proteome</keyword>
<evidence type="ECO:0000313" key="16">
    <source>
        <dbReference type="EMBL" id="NMF67300.1"/>
    </source>
</evidence>
<evidence type="ECO:0000259" key="15">
    <source>
        <dbReference type="SMART" id="SM00382"/>
    </source>
</evidence>
<dbReference type="InterPro" id="IPR000642">
    <property type="entry name" value="Peptidase_M41"/>
</dbReference>
<gene>
    <name evidence="16" type="ORF">DP115_33035</name>
</gene>
<feature type="domain" description="AAA+ ATPase" evidence="15">
    <location>
        <begin position="174"/>
        <end position="313"/>
    </location>
</feature>
<dbReference type="NCBIfam" id="TIGR01241">
    <property type="entry name" value="FtsH_fam"/>
    <property type="match status" value="1"/>
</dbReference>
<dbReference type="Gene3D" id="1.10.8.60">
    <property type="match status" value="1"/>
</dbReference>
<keyword evidence="10" id="KW-0482">Metalloprotease</keyword>
<dbReference type="Gene3D" id="1.20.58.760">
    <property type="entry name" value="Peptidase M41"/>
    <property type="match status" value="1"/>
</dbReference>
<evidence type="ECO:0000256" key="8">
    <source>
        <dbReference type="ARBA" id="ARBA00022833"/>
    </source>
</evidence>